<keyword evidence="5" id="KW-1185">Reference proteome</keyword>
<dbReference type="EMBL" id="CP036278">
    <property type="protein sequence ID" value="QDU58018.1"/>
    <property type="molecule type" value="Genomic_DNA"/>
</dbReference>
<dbReference type="InterPro" id="IPR057326">
    <property type="entry name" value="KR_dom"/>
</dbReference>
<dbReference type="Proteomes" id="UP000315750">
    <property type="component" value="Chromosome"/>
</dbReference>
<dbReference type="Pfam" id="PF13561">
    <property type="entry name" value="adh_short_C2"/>
    <property type="match status" value="1"/>
</dbReference>
<dbReference type="PANTHER" id="PTHR43477:SF1">
    <property type="entry name" value="DIHYDROANTICAPSIN 7-DEHYDROGENASE"/>
    <property type="match status" value="1"/>
</dbReference>
<evidence type="ECO:0000259" key="3">
    <source>
        <dbReference type="SMART" id="SM00822"/>
    </source>
</evidence>
<evidence type="ECO:0000256" key="2">
    <source>
        <dbReference type="ARBA" id="ARBA00023002"/>
    </source>
</evidence>
<gene>
    <name evidence="4" type="primary">fabG_11</name>
    <name evidence="4" type="ORF">Pan181_42430</name>
</gene>
<evidence type="ECO:0000313" key="4">
    <source>
        <dbReference type="EMBL" id="QDU58018.1"/>
    </source>
</evidence>
<feature type="domain" description="Ketoreductase" evidence="3">
    <location>
        <begin position="11"/>
        <end position="184"/>
    </location>
</feature>
<dbReference type="GO" id="GO:0004316">
    <property type="term" value="F:3-oxoacyl-[acyl-carrier-protein] reductase (NADPH) activity"/>
    <property type="evidence" value="ECO:0007669"/>
    <property type="project" value="UniProtKB-EC"/>
</dbReference>
<evidence type="ECO:0000313" key="5">
    <source>
        <dbReference type="Proteomes" id="UP000315750"/>
    </source>
</evidence>
<dbReference type="InterPro" id="IPR002347">
    <property type="entry name" value="SDR_fam"/>
</dbReference>
<proteinExistence type="inferred from homology"/>
<comment type="similarity">
    <text evidence="1">Belongs to the short-chain dehydrogenases/reductases (SDR) family.</text>
</comment>
<dbReference type="EC" id="1.1.1.100" evidence="4"/>
<dbReference type="InterPro" id="IPR036291">
    <property type="entry name" value="NAD(P)-bd_dom_sf"/>
</dbReference>
<reference evidence="4 5" key="1">
    <citation type="submission" date="2019-02" db="EMBL/GenBank/DDBJ databases">
        <title>Deep-cultivation of Planctomycetes and their phenomic and genomic characterization uncovers novel biology.</title>
        <authorList>
            <person name="Wiegand S."/>
            <person name="Jogler M."/>
            <person name="Boedeker C."/>
            <person name="Pinto D."/>
            <person name="Vollmers J."/>
            <person name="Rivas-Marin E."/>
            <person name="Kohn T."/>
            <person name="Peeters S.H."/>
            <person name="Heuer A."/>
            <person name="Rast P."/>
            <person name="Oberbeckmann S."/>
            <person name="Bunk B."/>
            <person name="Jeske O."/>
            <person name="Meyerdierks A."/>
            <person name="Storesund J.E."/>
            <person name="Kallscheuer N."/>
            <person name="Luecker S."/>
            <person name="Lage O.M."/>
            <person name="Pohl T."/>
            <person name="Merkel B.J."/>
            <person name="Hornburger P."/>
            <person name="Mueller R.-W."/>
            <person name="Bruemmer F."/>
            <person name="Labrenz M."/>
            <person name="Spormann A.M."/>
            <person name="Op den Camp H."/>
            <person name="Overmann J."/>
            <person name="Amann R."/>
            <person name="Jetten M.S.M."/>
            <person name="Mascher T."/>
            <person name="Medema M.H."/>
            <person name="Devos D.P."/>
            <person name="Kaster A.-K."/>
            <person name="Ovreas L."/>
            <person name="Rohde M."/>
            <person name="Galperin M.Y."/>
            <person name="Jogler C."/>
        </authorList>
    </citation>
    <scope>NUCLEOTIDE SEQUENCE [LARGE SCALE GENOMIC DNA]</scope>
    <source>
        <strain evidence="4 5">Pan181</strain>
    </source>
</reference>
<dbReference type="SUPFAM" id="SSF51735">
    <property type="entry name" value="NAD(P)-binding Rossmann-fold domains"/>
    <property type="match status" value="1"/>
</dbReference>
<dbReference type="InterPro" id="IPR051122">
    <property type="entry name" value="SDR_DHRS6-like"/>
</dbReference>
<sequence>MSQAKVEATKRCYLVFGASGGIGSSVASQLVAQGHHVVLASRDSERLTQLADQLQMPCEAIDAADFEEVERVFAKGVELRGQVDGAVNCVGSVLLKPAHLTSFDELQQTIAANLFSAFAVVRAAAKHVGQGGSSVVLISSAAARIGLANHEAIAAAKAGVEGLTRSASATYARKGLRVNAIAPGLVKTKLTERIWKSERAATHSEAMHALGRLGEPGDIASGVLWLLDPTNQWITGEVIGFDGGLGRIKL</sequence>
<evidence type="ECO:0000256" key="1">
    <source>
        <dbReference type="ARBA" id="ARBA00006484"/>
    </source>
</evidence>
<accession>A0A518ATG3</accession>
<protein>
    <submittedName>
        <fullName evidence="4">3-oxoacyl-[acyl-carrier-protein] reductase FabG</fullName>
        <ecNumber evidence="4">1.1.1.100</ecNumber>
    </submittedName>
</protein>
<organism evidence="4 5">
    <name type="scientific">Aeoliella mucimassa</name>
    <dbReference type="NCBI Taxonomy" id="2527972"/>
    <lineage>
        <taxon>Bacteria</taxon>
        <taxon>Pseudomonadati</taxon>
        <taxon>Planctomycetota</taxon>
        <taxon>Planctomycetia</taxon>
        <taxon>Pirellulales</taxon>
        <taxon>Lacipirellulaceae</taxon>
        <taxon>Aeoliella</taxon>
    </lineage>
</organism>
<dbReference type="KEGG" id="amuc:Pan181_42430"/>
<dbReference type="RefSeq" id="WP_231943655.1">
    <property type="nucleotide sequence ID" value="NZ_CP036278.1"/>
</dbReference>
<dbReference type="PANTHER" id="PTHR43477">
    <property type="entry name" value="DIHYDROANTICAPSIN 7-DEHYDROGENASE"/>
    <property type="match status" value="1"/>
</dbReference>
<dbReference type="SMART" id="SM00822">
    <property type="entry name" value="PKS_KR"/>
    <property type="match status" value="1"/>
</dbReference>
<dbReference type="PRINTS" id="PR00081">
    <property type="entry name" value="GDHRDH"/>
</dbReference>
<keyword evidence="2 4" id="KW-0560">Oxidoreductase</keyword>
<dbReference type="Gene3D" id="3.40.50.720">
    <property type="entry name" value="NAD(P)-binding Rossmann-like Domain"/>
    <property type="match status" value="1"/>
</dbReference>
<name>A0A518ATG3_9BACT</name>
<dbReference type="AlphaFoldDB" id="A0A518ATG3"/>
<dbReference type="CDD" id="cd05233">
    <property type="entry name" value="SDR_c"/>
    <property type="match status" value="1"/>
</dbReference>